<reference evidence="8" key="1">
    <citation type="journal article" date="2021" name="PeerJ">
        <title>Extensive microbial diversity within the chicken gut microbiome revealed by metagenomics and culture.</title>
        <authorList>
            <person name="Gilroy R."/>
            <person name="Ravi A."/>
            <person name="Getino M."/>
            <person name="Pursley I."/>
            <person name="Horton D.L."/>
            <person name="Alikhan N.F."/>
            <person name="Baker D."/>
            <person name="Gharbi K."/>
            <person name="Hall N."/>
            <person name="Watson M."/>
            <person name="Adriaenssens E.M."/>
            <person name="Foster-Nyarko E."/>
            <person name="Jarju S."/>
            <person name="Secka A."/>
            <person name="Antonio M."/>
            <person name="Oren A."/>
            <person name="Chaudhuri R.R."/>
            <person name="La Ragione R."/>
            <person name="Hildebrand F."/>
            <person name="Pallen M.J."/>
        </authorList>
    </citation>
    <scope>NUCLEOTIDE SEQUENCE</scope>
    <source>
        <strain evidence="8">ChiBcec2-3848</strain>
    </source>
</reference>
<keyword evidence="5" id="KW-0378">Hydrolase</keyword>
<feature type="domain" description="Glycoside hydrolase family 29 N-terminal" evidence="7">
    <location>
        <begin position="11"/>
        <end position="370"/>
    </location>
</feature>
<protein>
    <recommendedName>
        <fullName evidence="3">alpha-L-fucosidase</fullName>
        <ecNumber evidence="3">3.2.1.51</ecNumber>
    </recommendedName>
</protein>
<dbReference type="GO" id="GO:0006004">
    <property type="term" value="P:fucose metabolic process"/>
    <property type="evidence" value="ECO:0007669"/>
    <property type="project" value="InterPro"/>
</dbReference>
<evidence type="ECO:0000256" key="2">
    <source>
        <dbReference type="ARBA" id="ARBA00007951"/>
    </source>
</evidence>
<dbReference type="EMBL" id="DWVZ01000052">
    <property type="protein sequence ID" value="HJC62794.1"/>
    <property type="molecule type" value="Genomic_DNA"/>
</dbReference>
<evidence type="ECO:0000256" key="4">
    <source>
        <dbReference type="ARBA" id="ARBA00022729"/>
    </source>
</evidence>
<accession>A0A9D2PM84</accession>
<sequence>MEQEELKRISQVAQEGPYIPEWDSLGQFQVPKWFRDAKFGIFIHWGLYSIPAHGNEWYSRNMYRKGSEEWEYHRKVYGDQTKFGYKDFIPLFRAEKFDPDQWAQLIKEAGARYAVPVAEHHDGFQMYKSRISRFNAYDMGPCRDILGELKTAFEAKGLQFGTSSHRAEHWFFMSHGKGFDSDVREPMKRGDFYWPAMPEPEHFDLYSTPAPSEEYLEDWLLRTVELIDCYMPKILYFDWWIQHQAFKPYLKLLTAYYYNRAEKLGKPAAVCYKHDALMFGSGIVDMERGKFAEVQPFYWQTDTAAARNSWCYIDSLDYKSGREIILNLIDVVSKNGNLLLNIGPKGDGSIAPGDQKILREVGDWLHTNGEAVYGSRPWKRAAEGPTIEKTGMFTDQSCPEYTKEDFRFTVKGGSLYVFALVYPEDGKLLIRSLAEEEDFDGNLFKGIIQEISILGFPEKPQWHRDRQGLHISTGTVRTDLPAVIKIEIQ</sequence>
<dbReference type="Pfam" id="PF01120">
    <property type="entry name" value="Alpha_L_fucos"/>
    <property type="match status" value="1"/>
</dbReference>
<evidence type="ECO:0000313" key="8">
    <source>
        <dbReference type="EMBL" id="HJC62794.1"/>
    </source>
</evidence>
<dbReference type="Proteomes" id="UP000823886">
    <property type="component" value="Unassembled WGS sequence"/>
</dbReference>
<keyword evidence="6" id="KW-0326">Glycosidase</keyword>
<dbReference type="EC" id="3.2.1.51" evidence="3"/>
<dbReference type="InterPro" id="IPR017853">
    <property type="entry name" value="GH"/>
</dbReference>
<dbReference type="InterPro" id="IPR057739">
    <property type="entry name" value="Glyco_hydro_29_N"/>
</dbReference>
<proteinExistence type="inferred from homology"/>
<evidence type="ECO:0000256" key="6">
    <source>
        <dbReference type="ARBA" id="ARBA00023295"/>
    </source>
</evidence>
<evidence type="ECO:0000256" key="3">
    <source>
        <dbReference type="ARBA" id="ARBA00012662"/>
    </source>
</evidence>
<comment type="caution">
    <text evidence="8">The sequence shown here is derived from an EMBL/GenBank/DDBJ whole genome shotgun (WGS) entry which is preliminary data.</text>
</comment>
<dbReference type="GO" id="GO:0016139">
    <property type="term" value="P:glycoside catabolic process"/>
    <property type="evidence" value="ECO:0007669"/>
    <property type="project" value="TreeGrafter"/>
</dbReference>
<comment type="function">
    <text evidence="1">Alpha-L-fucosidase is responsible for hydrolyzing the alpha-1,6-linked fucose joined to the reducing-end N-acetylglucosamine of the carbohydrate moieties of glycoproteins.</text>
</comment>
<evidence type="ECO:0000259" key="7">
    <source>
        <dbReference type="Pfam" id="PF01120"/>
    </source>
</evidence>
<gene>
    <name evidence="8" type="ORF">H9753_04125</name>
</gene>
<evidence type="ECO:0000256" key="1">
    <source>
        <dbReference type="ARBA" id="ARBA00004071"/>
    </source>
</evidence>
<dbReference type="SMART" id="SM00812">
    <property type="entry name" value="Alpha_L_fucos"/>
    <property type="match status" value="1"/>
</dbReference>
<comment type="similarity">
    <text evidence="2">Belongs to the glycosyl hydrolase 29 family.</text>
</comment>
<dbReference type="PANTHER" id="PTHR10030">
    <property type="entry name" value="ALPHA-L-FUCOSIDASE"/>
    <property type="match status" value="1"/>
</dbReference>
<organism evidence="8 9">
    <name type="scientific">Candidatus Blautia merdavium</name>
    <dbReference type="NCBI Taxonomy" id="2838494"/>
    <lineage>
        <taxon>Bacteria</taxon>
        <taxon>Bacillati</taxon>
        <taxon>Bacillota</taxon>
        <taxon>Clostridia</taxon>
        <taxon>Lachnospirales</taxon>
        <taxon>Lachnospiraceae</taxon>
        <taxon>Blautia</taxon>
    </lineage>
</organism>
<dbReference type="PANTHER" id="PTHR10030:SF37">
    <property type="entry name" value="ALPHA-L-FUCOSIDASE-RELATED"/>
    <property type="match status" value="1"/>
</dbReference>
<dbReference type="GO" id="GO:0004560">
    <property type="term" value="F:alpha-L-fucosidase activity"/>
    <property type="evidence" value="ECO:0007669"/>
    <property type="project" value="InterPro"/>
</dbReference>
<dbReference type="Gene3D" id="2.60.40.1180">
    <property type="entry name" value="Golgi alpha-mannosidase II"/>
    <property type="match status" value="1"/>
</dbReference>
<dbReference type="AlphaFoldDB" id="A0A9D2PM84"/>
<evidence type="ECO:0000256" key="5">
    <source>
        <dbReference type="ARBA" id="ARBA00022801"/>
    </source>
</evidence>
<dbReference type="PRINTS" id="PR00741">
    <property type="entry name" value="GLHYDRLASE29"/>
</dbReference>
<keyword evidence="4" id="KW-0732">Signal</keyword>
<dbReference type="Gene3D" id="3.20.20.80">
    <property type="entry name" value="Glycosidases"/>
    <property type="match status" value="1"/>
</dbReference>
<evidence type="ECO:0000313" key="9">
    <source>
        <dbReference type="Proteomes" id="UP000823886"/>
    </source>
</evidence>
<dbReference type="InterPro" id="IPR013780">
    <property type="entry name" value="Glyco_hydro_b"/>
</dbReference>
<dbReference type="GO" id="GO:0005764">
    <property type="term" value="C:lysosome"/>
    <property type="evidence" value="ECO:0007669"/>
    <property type="project" value="TreeGrafter"/>
</dbReference>
<reference evidence="8" key="2">
    <citation type="submission" date="2021-04" db="EMBL/GenBank/DDBJ databases">
        <authorList>
            <person name="Gilroy R."/>
        </authorList>
    </citation>
    <scope>NUCLEOTIDE SEQUENCE</scope>
    <source>
        <strain evidence="8">ChiBcec2-3848</strain>
    </source>
</reference>
<dbReference type="SUPFAM" id="SSF51445">
    <property type="entry name" value="(Trans)glycosidases"/>
    <property type="match status" value="1"/>
</dbReference>
<dbReference type="InterPro" id="IPR016286">
    <property type="entry name" value="FUC_metazoa-typ"/>
</dbReference>
<dbReference type="InterPro" id="IPR000933">
    <property type="entry name" value="Glyco_hydro_29"/>
</dbReference>
<name>A0A9D2PM84_9FIRM</name>